<feature type="domain" description="HTH cro/C1-type" evidence="5">
    <location>
        <begin position="91"/>
        <end position="145"/>
    </location>
</feature>
<dbReference type="EMBL" id="ATMH01002053">
    <property type="protein sequence ID" value="EPY33713.1"/>
    <property type="molecule type" value="Genomic_DNA"/>
</dbReference>
<dbReference type="GO" id="GO:0005634">
    <property type="term" value="C:nucleus"/>
    <property type="evidence" value="ECO:0007669"/>
    <property type="project" value="TreeGrafter"/>
</dbReference>
<proteinExistence type="predicted"/>
<evidence type="ECO:0000256" key="2">
    <source>
        <dbReference type="ARBA" id="ARBA00023125"/>
    </source>
</evidence>
<name>S9UXZ5_9TRYP</name>
<dbReference type="FunFam" id="1.10.260.40:FF:000018">
    <property type="entry name" value="Multiprotein bridging factor 1"/>
    <property type="match status" value="1"/>
</dbReference>
<keyword evidence="8" id="KW-1185">Reference proteome</keyword>
<dbReference type="InterPro" id="IPR013729">
    <property type="entry name" value="MBF1_N"/>
</dbReference>
<evidence type="ECO:0000256" key="1">
    <source>
        <dbReference type="ARBA" id="ARBA00023015"/>
    </source>
</evidence>
<evidence type="ECO:0000313" key="6">
    <source>
        <dbReference type="EMBL" id="EPY26090.1"/>
    </source>
</evidence>
<dbReference type="PANTHER" id="PTHR10245">
    <property type="entry name" value="ENDOTHELIAL DIFFERENTIATION-RELATED FACTOR 1 MULTIPROTEIN BRIDGING FACTOR 1"/>
    <property type="match status" value="1"/>
</dbReference>
<organism evidence="7 8">
    <name type="scientific">Strigomonas culicis</name>
    <dbReference type="NCBI Taxonomy" id="28005"/>
    <lineage>
        <taxon>Eukaryota</taxon>
        <taxon>Discoba</taxon>
        <taxon>Euglenozoa</taxon>
        <taxon>Kinetoplastea</taxon>
        <taxon>Metakinetoplastina</taxon>
        <taxon>Trypanosomatida</taxon>
        <taxon>Trypanosomatidae</taxon>
        <taxon>Strigomonadinae</taxon>
        <taxon>Strigomonas</taxon>
    </lineage>
</organism>
<protein>
    <submittedName>
        <fullName evidence="7">Transcription factor</fullName>
    </submittedName>
</protein>
<keyword evidence="2" id="KW-0238">DNA-binding</keyword>
<evidence type="ECO:0000259" key="5">
    <source>
        <dbReference type="PROSITE" id="PS50943"/>
    </source>
</evidence>
<feature type="region of interest" description="Disordered" evidence="4">
    <location>
        <begin position="1"/>
        <end position="77"/>
    </location>
</feature>
<accession>S9UXZ5</accession>
<dbReference type="EMBL" id="ATMH01006326">
    <property type="protein sequence ID" value="EPY26090.1"/>
    <property type="molecule type" value="Genomic_DNA"/>
</dbReference>
<gene>
    <name evidence="7" type="ORF">STCU_02053</name>
    <name evidence="6" type="ORF">STCU_06326</name>
</gene>
<dbReference type="PANTHER" id="PTHR10245:SF15">
    <property type="entry name" value="ENDOTHELIAL DIFFERENTIATION-RELATED FACTOR 1"/>
    <property type="match status" value="1"/>
</dbReference>
<reference evidence="7" key="2">
    <citation type="submission" date="2013-03" db="EMBL/GenBank/DDBJ databases">
        <authorList>
            <person name="Motta M.C.M."/>
            <person name="Martins A.C.A."/>
            <person name="Preta C.M.C.C."/>
            <person name="Silva R."/>
            <person name="de Souza S.S."/>
            <person name="Klein C.C."/>
            <person name="de Almeida L.G.P."/>
            <person name="Cunha O.L."/>
            <person name="Colabardini A.C."/>
            <person name="Lima B.A."/>
            <person name="Machado C.R."/>
            <person name="Soares C.M.A."/>
            <person name="de Menezes C.B.A."/>
            <person name="Bartolomeu D.C."/>
            <person name="Grisard E.C."/>
            <person name="Fantinatti-Garboggini F."/>
            <person name="Rodrigues-Luiz G.F."/>
            <person name="Wagner G."/>
            <person name="Goldman G.H."/>
            <person name="Fietto J.L.R."/>
            <person name="Ciapina L.P."/>
            <person name="Brocchi M."/>
            <person name="Elias M.C."/>
            <person name="Goldman M.H.S."/>
            <person name="Sagot M.-F."/>
            <person name="Pereira M."/>
            <person name="Stoco P.H."/>
            <person name="Teixeira S.M.R."/>
            <person name="de Mendonca-Neto R.P."/>
            <person name="Maciel T.E.F."/>
            <person name="Mendes T.A.O."/>
            <person name="Urmenyi T.P."/>
            <person name="Teixeira M.M.G."/>
            <person name="de Camargo E.F.P."/>
            <person name="de Sousa W."/>
            <person name="Schenkman S."/>
            <person name="de Vasconcelos A.T.R."/>
        </authorList>
    </citation>
    <scope>NUCLEOTIDE SEQUENCE</scope>
</reference>
<evidence type="ECO:0000313" key="8">
    <source>
        <dbReference type="Proteomes" id="UP000015354"/>
    </source>
</evidence>
<dbReference type="InterPro" id="IPR010982">
    <property type="entry name" value="Lambda_DNA-bd_dom_sf"/>
</dbReference>
<dbReference type="Proteomes" id="UP000015354">
    <property type="component" value="Unassembled WGS sequence"/>
</dbReference>
<dbReference type="Pfam" id="PF01381">
    <property type="entry name" value="HTH_3"/>
    <property type="match status" value="1"/>
</dbReference>
<feature type="compositionally biased region" description="Polar residues" evidence="4">
    <location>
        <begin position="34"/>
        <end position="44"/>
    </location>
</feature>
<evidence type="ECO:0000256" key="3">
    <source>
        <dbReference type="ARBA" id="ARBA00023163"/>
    </source>
</evidence>
<dbReference type="GO" id="GO:0003677">
    <property type="term" value="F:DNA binding"/>
    <property type="evidence" value="ECO:0007669"/>
    <property type="project" value="UniProtKB-KW"/>
</dbReference>
<dbReference type="Pfam" id="PF08523">
    <property type="entry name" value="MBF1"/>
    <property type="match status" value="1"/>
</dbReference>
<dbReference type="OrthoDB" id="10253401at2759"/>
<evidence type="ECO:0000313" key="7">
    <source>
        <dbReference type="EMBL" id="EPY33713.1"/>
    </source>
</evidence>
<dbReference type="SMART" id="SM00530">
    <property type="entry name" value="HTH_XRE"/>
    <property type="match status" value="1"/>
</dbReference>
<keyword evidence="1" id="KW-0805">Transcription regulation</keyword>
<feature type="region of interest" description="Disordered" evidence="4">
    <location>
        <begin position="143"/>
        <end position="162"/>
    </location>
</feature>
<dbReference type="SUPFAM" id="SSF47413">
    <property type="entry name" value="lambda repressor-like DNA-binding domains"/>
    <property type="match status" value="1"/>
</dbReference>
<keyword evidence="3" id="KW-0804">Transcription</keyword>
<dbReference type="CDD" id="cd00093">
    <property type="entry name" value="HTH_XRE"/>
    <property type="match status" value="1"/>
</dbReference>
<comment type="caution">
    <text evidence="7">The sequence shown here is derived from an EMBL/GenBank/DDBJ whole genome shotgun (WGS) entry which is preliminary data.</text>
</comment>
<dbReference type="InterPro" id="IPR001387">
    <property type="entry name" value="Cro/C1-type_HTH"/>
</dbReference>
<evidence type="ECO:0000256" key="4">
    <source>
        <dbReference type="SAM" id="MobiDB-lite"/>
    </source>
</evidence>
<dbReference type="PROSITE" id="PS50943">
    <property type="entry name" value="HTH_CROC1"/>
    <property type="match status" value="1"/>
</dbReference>
<reference evidence="7 8" key="1">
    <citation type="journal article" date="2013" name="PLoS ONE">
        <title>Predicting the Proteins of Angomonas deanei, Strigomonas culicis and Their Respective Endosymbionts Reveals New Aspects of the Trypanosomatidae Family.</title>
        <authorList>
            <person name="Motta M.C."/>
            <person name="Martins A.C."/>
            <person name="de Souza S.S."/>
            <person name="Catta-Preta C.M."/>
            <person name="Silva R."/>
            <person name="Klein C.C."/>
            <person name="de Almeida L.G."/>
            <person name="de Lima Cunha O."/>
            <person name="Ciapina L.P."/>
            <person name="Brocchi M."/>
            <person name="Colabardini A.C."/>
            <person name="de Araujo Lima B."/>
            <person name="Machado C.R."/>
            <person name="de Almeida Soares C.M."/>
            <person name="Probst C.M."/>
            <person name="de Menezes C.B."/>
            <person name="Thompson C.E."/>
            <person name="Bartholomeu D.C."/>
            <person name="Gradia D.F."/>
            <person name="Pavoni D.P."/>
            <person name="Grisard E.C."/>
            <person name="Fantinatti-Garboggini F."/>
            <person name="Marchini F.K."/>
            <person name="Rodrigues-Luiz G.F."/>
            <person name="Wagner G."/>
            <person name="Goldman G.H."/>
            <person name="Fietto J.L."/>
            <person name="Elias M.C."/>
            <person name="Goldman M.H."/>
            <person name="Sagot M.F."/>
            <person name="Pereira M."/>
            <person name="Stoco P.H."/>
            <person name="de Mendonca-Neto R.P."/>
            <person name="Teixeira S.M."/>
            <person name="Maciel T.E."/>
            <person name="de Oliveira Mendes T.A."/>
            <person name="Urmenyi T.P."/>
            <person name="de Souza W."/>
            <person name="Schenkman S."/>
            <person name="de Vasconcelos A.T."/>
        </authorList>
    </citation>
    <scope>NUCLEOTIDE SEQUENCE [LARGE SCALE GENOMIC DNA]</scope>
</reference>
<sequence length="162" mass="18338">MPSRTQAGGQDWEPQVYHVRKTGGGNEHPRKMNEQSANRAMQSGQQVDVQKKDHQKMNQQSASAGANAKKLDEDHDNFKVKKVDNQLRVRIQKARQELNWNQQDLAQHISERIGVVTEYENGKAVPEERIIVKMEKALGVHLRGAMAGQPMGKNRPTPKPKE</sequence>
<dbReference type="Gene3D" id="1.10.260.40">
    <property type="entry name" value="lambda repressor-like DNA-binding domains"/>
    <property type="match status" value="1"/>
</dbReference>
<dbReference type="AlphaFoldDB" id="S9UXZ5"/>